<dbReference type="Proteomes" id="UP000199140">
    <property type="component" value="Unassembled WGS sequence"/>
</dbReference>
<dbReference type="EMBL" id="CP015367">
    <property type="protein sequence ID" value="APT34832.1"/>
    <property type="molecule type" value="Genomic_DNA"/>
</dbReference>
<evidence type="ECO:0000313" key="2">
    <source>
        <dbReference type="EMBL" id="SFH35108.1"/>
    </source>
</evidence>
<name>A0AAE8L892_9HYPH</name>
<sequence>MSDDEDEASTPPPSFVRMRYTFVLLNEYAEWCDLCTLYAFDDAEALAVSKTLANGRPFEVWLGFPCIGVFLGTEH</sequence>
<keyword evidence="3" id="KW-1185">Reference proteome</keyword>
<dbReference type="Proteomes" id="UP000185487">
    <property type="component" value="Chromosome"/>
</dbReference>
<proteinExistence type="predicted"/>
<evidence type="ECO:0000313" key="4">
    <source>
        <dbReference type="Proteomes" id="UP000199140"/>
    </source>
</evidence>
<dbReference type="RefSeq" id="WP_139231621.1">
    <property type="nucleotide sequence ID" value="NZ_CP015367.1"/>
</dbReference>
<evidence type="ECO:0000313" key="3">
    <source>
        <dbReference type="Proteomes" id="UP000185487"/>
    </source>
</evidence>
<protein>
    <submittedName>
        <fullName evidence="2">Uncharacterized protein</fullName>
    </submittedName>
</protein>
<evidence type="ECO:0000313" key="1">
    <source>
        <dbReference type="EMBL" id="APT34832.1"/>
    </source>
</evidence>
<organism evidence="2 4">
    <name type="scientific">Methylobacterium phyllosphaerae</name>
    <dbReference type="NCBI Taxonomy" id="418223"/>
    <lineage>
        <taxon>Bacteria</taxon>
        <taxon>Pseudomonadati</taxon>
        <taxon>Pseudomonadota</taxon>
        <taxon>Alphaproteobacteria</taxon>
        <taxon>Hyphomicrobiales</taxon>
        <taxon>Methylobacteriaceae</taxon>
        <taxon>Methylobacterium</taxon>
    </lineage>
</organism>
<reference evidence="1 3" key="1">
    <citation type="submission" date="2016-04" db="EMBL/GenBank/DDBJ databases">
        <title>Complete genome sequencing and analysis of CBMB27, Methylobacterium phyllosphaerae isolated from leaf tissues of rice (Oryza sativa L.).</title>
        <authorList>
            <person name="Lee Y."/>
            <person name="Hwangbo K."/>
            <person name="Chung H."/>
            <person name="Yoo J."/>
            <person name="Kim K.Y."/>
            <person name="Sa T.M."/>
            <person name="Um Y."/>
            <person name="Madhaiyan M."/>
        </authorList>
    </citation>
    <scope>NUCLEOTIDE SEQUENCE [LARGE SCALE GENOMIC DNA]</scope>
    <source>
        <strain evidence="1 3">CBMB27</strain>
    </source>
</reference>
<dbReference type="EMBL" id="FOPK01000021">
    <property type="protein sequence ID" value="SFH35108.1"/>
    <property type="molecule type" value="Genomic_DNA"/>
</dbReference>
<gene>
    <name evidence="1" type="ORF">MCBMB27_05541</name>
    <name evidence="2" type="ORF">SAMN05192567_12140</name>
</gene>
<accession>A0AAE8L892</accession>
<dbReference type="KEGG" id="mphy:MCBMB27_05541"/>
<reference evidence="2 4" key="2">
    <citation type="submission" date="2016-10" db="EMBL/GenBank/DDBJ databases">
        <authorList>
            <person name="Varghese N."/>
            <person name="Submissions S."/>
        </authorList>
    </citation>
    <scope>NUCLEOTIDE SEQUENCE [LARGE SCALE GENOMIC DNA]</scope>
    <source>
        <strain evidence="2 4">CBMB27</strain>
    </source>
</reference>
<dbReference type="AlphaFoldDB" id="A0AAE8L892"/>